<dbReference type="Proteomes" id="UP000011116">
    <property type="component" value="Chromosome 6H"/>
</dbReference>
<dbReference type="Pfam" id="PF00646">
    <property type="entry name" value="F-box"/>
    <property type="match status" value="1"/>
</dbReference>
<keyword evidence="4" id="KW-1185">Reference proteome</keyword>
<reference evidence="4" key="1">
    <citation type="journal article" date="2012" name="Nature">
        <title>A physical, genetic and functional sequence assembly of the barley genome.</title>
        <authorList>
            <consortium name="The International Barley Genome Sequencing Consortium"/>
            <person name="Mayer K.F."/>
            <person name="Waugh R."/>
            <person name="Brown J.W."/>
            <person name="Schulman A."/>
            <person name="Langridge P."/>
            <person name="Platzer M."/>
            <person name="Fincher G.B."/>
            <person name="Muehlbauer G.J."/>
            <person name="Sato K."/>
            <person name="Close T.J."/>
            <person name="Wise R.P."/>
            <person name="Stein N."/>
        </authorList>
    </citation>
    <scope>NUCLEOTIDE SEQUENCE [LARGE SCALE GENOMIC DNA]</scope>
    <source>
        <strain evidence="4">cv. Morex</strain>
    </source>
</reference>
<protein>
    <recommendedName>
        <fullName evidence="5">F-box domain-containing protein</fullName>
    </recommendedName>
</protein>
<dbReference type="PANTHER" id="PTHR32133">
    <property type="entry name" value="OS07G0120400 PROTEIN"/>
    <property type="match status" value="1"/>
</dbReference>
<reference evidence="3" key="2">
    <citation type="submission" date="2020-10" db="EMBL/GenBank/DDBJ databases">
        <authorList>
            <person name="Scholz U."/>
            <person name="Mascher M."/>
            <person name="Fiebig A."/>
        </authorList>
    </citation>
    <scope>NUCLEOTIDE SEQUENCE [LARGE SCALE GENOMIC DNA]</scope>
    <source>
        <strain evidence="3">cv. Morex</strain>
    </source>
</reference>
<gene>
    <name evidence="3" type="primary">LOC123403176</name>
</gene>
<proteinExistence type="predicted"/>
<dbReference type="Pfam" id="PF23635">
    <property type="entry name" value="Beta-prop_AT5G49610-like"/>
    <property type="match status" value="1"/>
</dbReference>
<dbReference type="AlphaFoldDB" id="A0A8I6Y0V2"/>
<feature type="domain" description="F-box" evidence="1">
    <location>
        <begin position="44"/>
        <end position="80"/>
    </location>
</feature>
<dbReference type="OrthoDB" id="590221at2759"/>
<accession>A0A8I6Y0V2</accession>
<dbReference type="PANTHER" id="PTHR32133:SF269">
    <property type="entry name" value="F-BOX DOMAIN-CONTAINING PROTEIN"/>
    <property type="match status" value="1"/>
</dbReference>
<evidence type="ECO:0000259" key="1">
    <source>
        <dbReference type="Pfam" id="PF00646"/>
    </source>
</evidence>
<dbReference type="EnsemblPlants" id="HORVU.MOREX.r3.6HG0540430.3">
    <property type="protein sequence ID" value="HORVU.MOREX.r3.6HG0540430.3"/>
    <property type="gene ID" value="HORVU.MOREX.r3.6HG0540430"/>
</dbReference>
<dbReference type="KEGG" id="hvg:123420457"/>
<dbReference type="InterPro" id="IPR001810">
    <property type="entry name" value="F-box_dom"/>
</dbReference>
<reference evidence="3" key="3">
    <citation type="submission" date="2022-01" db="UniProtKB">
        <authorList>
            <consortium name="EnsemblPlants"/>
        </authorList>
    </citation>
    <scope>IDENTIFICATION</scope>
    <source>
        <strain evidence="3">subsp. vulgare</strain>
    </source>
</reference>
<sequence>MILFLYLCFRNFRSARFRFRGFQLIHCMSSTDSTPSPLAPLDDEDLLQEILLRLPAQPSSLPRASLVSPRWRRILSDPKFLACFRRHHKKPPLLGFFAEEWGMPTVFKPVDPPYHIPAERFSVPKPSKPYASWDLLGCRHGLAVLVNMWQHRQIIVWDPLSGQQHRVNFPSGLHKNEVAFWHASVMCADDQDGHVHGDCFSSPFKLVLIWVVRHKQPFACLYESASGGWGEIVFTDITDRIYFISPGVLVGNELCWLLSGVGVLVFGLADQNLRVIKTPSCITLSFGSVQLIRTKDSRLGLAYLSELTIQLWEQKPDYDGVVRWVLLHTTIQLEDLFPQMFMDEESVRIKGYNDKYVKINGYDENTNVIVLSTIRGDFTLEVDMMEIKHIIKRNFKSSNIYYPYANFYTAAKGVGWKWLDLEL</sequence>
<evidence type="ECO:0000313" key="3">
    <source>
        <dbReference type="EnsemblPlants" id="HORVU.MOREX.r3.6HG0540430.3"/>
    </source>
</evidence>
<evidence type="ECO:0008006" key="5">
    <source>
        <dbReference type="Google" id="ProtNLM"/>
    </source>
</evidence>
<dbReference type="InterPro" id="IPR036047">
    <property type="entry name" value="F-box-like_dom_sf"/>
</dbReference>
<feature type="domain" description="F-box protein AT5G49610-like beta-propeller" evidence="2">
    <location>
        <begin position="136"/>
        <end position="398"/>
    </location>
</feature>
<dbReference type="InterPro" id="IPR056594">
    <property type="entry name" value="AT5G49610-like_b-prop"/>
</dbReference>
<dbReference type="Gramene" id="HORVU.MOREX.r3.6HG0540430.3">
    <property type="protein sequence ID" value="HORVU.MOREX.r3.6HG0540430.3"/>
    <property type="gene ID" value="HORVU.MOREX.r3.6HG0540430"/>
</dbReference>
<dbReference type="SUPFAM" id="SSF81383">
    <property type="entry name" value="F-box domain"/>
    <property type="match status" value="1"/>
</dbReference>
<evidence type="ECO:0000259" key="2">
    <source>
        <dbReference type="Pfam" id="PF23635"/>
    </source>
</evidence>
<name>A0A8I6Y0V2_HORVV</name>
<evidence type="ECO:0000313" key="4">
    <source>
        <dbReference type="Proteomes" id="UP000011116"/>
    </source>
</evidence>
<dbReference type="Gene3D" id="1.20.1280.50">
    <property type="match status" value="1"/>
</dbReference>
<organism evidence="3 4">
    <name type="scientific">Hordeum vulgare subsp. vulgare</name>
    <name type="common">Domesticated barley</name>
    <dbReference type="NCBI Taxonomy" id="112509"/>
    <lineage>
        <taxon>Eukaryota</taxon>
        <taxon>Viridiplantae</taxon>
        <taxon>Streptophyta</taxon>
        <taxon>Embryophyta</taxon>
        <taxon>Tracheophyta</taxon>
        <taxon>Spermatophyta</taxon>
        <taxon>Magnoliopsida</taxon>
        <taxon>Liliopsida</taxon>
        <taxon>Poales</taxon>
        <taxon>Poaceae</taxon>
        <taxon>BOP clade</taxon>
        <taxon>Pooideae</taxon>
        <taxon>Triticodae</taxon>
        <taxon>Triticeae</taxon>
        <taxon>Hordeinae</taxon>
        <taxon>Hordeum</taxon>
    </lineage>
</organism>